<dbReference type="RefSeq" id="WP_037269280.1">
    <property type="nucleotide sequence ID" value="NZ_QHKI01000019.1"/>
</dbReference>
<dbReference type="Gene3D" id="1.10.357.10">
    <property type="entry name" value="Tetracycline Repressor, domain 2"/>
    <property type="match status" value="1"/>
</dbReference>
<dbReference type="PANTHER" id="PTHR30055:SF235">
    <property type="entry name" value="TRANSCRIPTIONAL REGULATORY PROTEIN"/>
    <property type="match status" value="1"/>
</dbReference>
<evidence type="ECO:0000256" key="1">
    <source>
        <dbReference type="ARBA" id="ARBA00023125"/>
    </source>
</evidence>
<dbReference type="PROSITE" id="PS01081">
    <property type="entry name" value="HTH_TETR_1"/>
    <property type="match status" value="1"/>
</dbReference>
<dbReference type="SUPFAM" id="SSF46689">
    <property type="entry name" value="Homeodomain-like"/>
    <property type="match status" value="1"/>
</dbReference>
<dbReference type="SUPFAM" id="SSF48498">
    <property type="entry name" value="Tetracyclin repressor-like, C-terminal domain"/>
    <property type="match status" value="1"/>
</dbReference>
<comment type="caution">
    <text evidence="4">The sequence shown here is derived from an EMBL/GenBank/DDBJ whole genome shotgun (WGS) entry which is preliminary data.</text>
</comment>
<dbReference type="PANTHER" id="PTHR30055">
    <property type="entry name" value="HTH-TYPE TRANSCRIPTIONAL REGULATOR RUTR"/>
    <property type="match status" value="1"/>
</dbReference>
<evidence type="ECO:0000313" key="4">
    <source>
        <dbReference type="EMBL" id="RSM83534.1"/>
    </source>
</evidence>
<dbReference type="Pfam" id="PF00440">
    <property type="entry name" value="TetR_N"/>
    <property type="match status" value="1"/>
</dbReference>
<dbReference type="Proteomes" id="UP000287547">
    <property type="component" value="Unassembled WGS sequence"/>
</dbReference>
<feature type="domain" description="HTH tetR-type" evidence="3">
    <location>
        <begin position="15"/>
        <end position="75"/>
    </location>
</feature>
<dbReference type="InterPro" id="IPR001647">
    <property type="entry name" value="HTH_TetR"/>
</dbReference>
<evidence type="ECO:0000259" key="3">
    <source>
        <dbReference type="PROSITE" id="PS50977"/>
    </source>
</evidence>
<dbReference type="InterPro" id="IPR050109">
    <property type="entry name" value="HTH-type_TetR-like_transc_reg"/>
</dbReference>
<dbReference type="InterPro" id="IPR041678">
    <property type="entry name" value="TetR_C_16"/>
</dbReference>
<protein>
    <submittedName>
        <fullName evidence="4">TetR/AcrR family transcriptional regulator</fullName>
    </submittedName>
</protein>
<feature type="DNA-binding region" description="H-T-H motif" evidence="2">
    <location>
        <begin position="38"/>
        <end position="57"/>
    </location>
</feature>
<name>A0A428Z7B7_KIBAR</name>
<gene>
    <name evidence="4" type="ORF">DMH04_23105</name>
</gene>
<dbReference type="Pfam" id="PF17920">
    <property type="entry name" value="TetR_C_16"/>
    <property type="match status" value="1"/>
</dbReference>
<organism evidence="4 5">
    <name type="scientific">Kibdelosporangium aridum</name>
    <dbReference type="NCBI Taxonomy" id="2030"/>
    <lineage>
        <taxon>Bacteria</taxon>
        <taxon>Bacillati</taxon>
        <taxon>Actinomycetota</taxon>
        <taxon>Actinomycetes</taxon>
        <taxon>Pseudonocardiales</taxon>
        <taxon>Pseudonocardiaceae</taxon>
        <taxon>Kibdelosporangium</taxon>
    </lineage>
</organism>
<sequence length="195" mass="21341">MSGAEVTEQRRRDSAASKVALLDAARDLFAERGYDRTTVRDIAGRAGVNQALLFRYFGSKEALFAAVVARSSREHLAEIPSDQAFARMLRGILGKEQQGDHTVQIMLRSTGEDTVAKEINEQLGQDYIRALAGLTSQPDRDLRAHLVLAWIIGIDVIRSVARTDPLASADSDDVVACVLPAVRTLLEKVRDIPDA</sequence>
<dbReference type="InterPro" id="IPR023772">
    <property type="entry name" value="DNA-bd_HTH_TetR-type_CS"/>
</dbReference>
<proteinExistence type="predicted"/>
<dbReference type="PRINTS" id="PR00455">
    <property type="entry name" value="HTHTETR"/>
</dbReference>
<accession>A0A428Z7B7</accession>
<dbReference type="InterPro" id="IPR009057">
    <property type="entry name" value="Homeodomain-like_sf"/>
</dbReference>
<dbReference type="InterPro" id="IPR036271">
    <property type="entry name" value="Tet_transcr_reg_TetR-rel_C_sf"/>
</dbReference>
<evidence type="ECO:0000256" key="2">
    <source>
        <dbReference type="PROSITE-ProRule" id="PRU00335"/>
    </source>
</evidence>
<dbReference type="GO" id="GO:0003700">
    <property type="term" value="F:DNA-binding transcription factor activity"/>
    <property type="evidence" value="ECO:0007669"/>
    <property type="project" value="TreeGrafter"/>
</dbReference>
<dbReference type="OrthoDB" id="3210235at2"/>
<reference evidence="4 5" key="1">
    <citation type="submission" date="2018-05" db="EMBL/GenBank/DDBJ databases">
        <title>Evolution of GPA BGCs.</title>
        <authorList>
            <person name="Waglechner N."/>
            <person name="Wright G.D."/>
        </authorList>
    </citation>
    <scope>NUCLEOTIDE SEQUENCE [LARGE SCALE GENOMIC DNA]</scope>
    <source>
        <strain evidence="4 5">A82846</strain>
    </source>
</reference>
<dbReference type="PROSITE" id="PS50977">
    <property type="entry name" value="HTH_TETR_2"/>
    <property type="match status" value="1"/>
</dbReference>
<keyword evidence="1 2" id="KW-0238">DNA-binding</keyword>
<dbReference type="GO" id="GO:0000976">
    <property type="term" value="F:transcription cis-regulatory region binding"/>
    <property type="evidence" value="ECO:0007669"/>
    <property type="project" value="TreeGrafter"/>
</dbReference>
<dbReference type="AlphaFoldDB" id="A0A428Z7B7"/>
<evidence type="ECO:0000313" key="5">
    <source>
        <dbReference type="Proteomes" id="UP000287547"/>
    </source>
</evidence>
<dbReference type="EMBL" id="QHKI01000019">
    <property type="protein sequence ID" value="RSM83534.1"/>
    <property type="molecule type" value="Genomic_DNA"/>
</dbReference>